<comment type="cofactor">
    <cofactor evidence="1 4">
        <name>a divalent metal cation</name>
        <dbReference type="ChEBI" id="CHEBI:60240"/>
    </cofactor>
</comment>
<gene>
    <name evidence="5" type="ORF">RT723_12085</name>
</gene>
<keyword evidence="2 4" id="KW-0378">Hydrolase</keyword>
<comment type="caution">
    <text evidence="5">The sequence shown here is derived from an EMBL/GenBank/DDBJ whole genome shotgun (WGS) entry which is preliminary data.</text>
</comment>
<dbReference type="InterPro" id="IPR003697">
    <property type="entry name" value="Maf-like"/>
</dbReference>
<comment type="catalytic activity">
    <reaction evidence="4">
        <text>UTP + H2O = UMP + diphosphate + H(+)</text>
        <dbReference type="Rhea" id="RHEA:29395"/>
        <dbReference type="ChEBI" id="CHEBI:15377"/>
        <dbReference type="ChEBI" id="CHEBI:15378"/>
        <dbReference type="ChEBI" id="CHEBI:33019"/>
        <dbReference type="ChEBI" id="CHEBI:46398"/>
        <dbReference type="ChEBI" id="CHEBI:57865"/>
        <dbReference type="EC" id="3.6.1.9"/>
    </reaction>
</comment>
<comment type="caution">
    <text evidence="4">Lacks conserved residue(s) required for the propagation of feature annotation.</text>
</comment>
<dbReference type="GO" id="GO:0016787">
    <property type="term" value="F:hydrolase activity"/>
    <property type="evidence" value="ECO:0007669"/>
    <property type="project" value="UniProtKB-KW"/>
</dbReference>
<comment type="catalytic activity">
    <reaction evidence="4">
        <text>dTTP + H2O = dTMP + diphosphate + H(+)</text>
        <dbReference type="Rhea" id="RHEA:28534"/>
        <dbReference type="ChEBI" id="CHEBI:15377"/>
        <dbReference type="ChEBI" id="CHEBI:15378"/>
        <dbReference type="ChEBI" id="CHEBI:33019"/>
        <dbReference type="ChEBI" id="CHEBI:37568"/>
        <dbReference type="ChEBI" id="CHEBI:63528"/>
        <dbReference type="EC" id="3.6.1.9"/>
    </reaction>
</comment>
<feature type="site" description="Important for substrate specificity" evidence="4">
    <location>
        <position position="154"/>
    </location>
</feature>
<dbReference type="EC" id="3.6.1.9" evidence="4"/>
<keyword evidence="4" id="KW-0963">Cytoplasm</keyword>
<comment type="function">
    <text evidence="4">Nucleoside triphosphate pyrophosphatase that hydrolyzes dTTP and UTP. May have a dual role in cell division arrest and in preventing the incorporation of modified nucleotides into cellular nucleic acids.</text>
</comment>
<evidence type="ECO:0000256" key="2">
    <source>
        <dbReference type="ARBA" id="ARBA00022801"/>
    </source>
</evidence>
<feature type="site" description="Important for substrate specificity" evidence="4">
    <location>
        <position position="14"/>
    </location>
</feature>
<name>A0ABU3R229_9GAMM</name>
<evidence type="ECO:0000313" key="5">
    <source>
        <dbReference type="EMBL" id="MDU0113722.1"/>
    </source>
</evidence>
<dbReference type="CDD" id="cd00555">
    <property type="entry name" value="Maf"/>
    <property type="match status" value="1"/>
</dbReference>
<dbReference type="PIRSF" id="PIRSF006305">
    <property type="entry name" value="Maf"/>
    <property type="match status" value="1"/>
</dbReference>
<evidence type="ECO:0000256" key="3">
    <source>
        <dbReference type="ARBA" id="ARBA00023080"/>
    </source>
</evidence>
<comment type="similarity">
    <text evidence="4">Belongs to the Maf family. YhdE subfamily.</text>
</comment>
<keyword evidence="3 4" id="KW-0546">Nucleotide metabolism</keyword>
<dbReference type="Proteomes" id="UP001257914">
    <property type="component" value="Unassembled WGS sequence"/>
</dbReference>
<dbReference type="Pfam" id="PF02545">
    <property type="entry name" value="Maf"/>
    <property type="match status" value="1"/>
</dbReference>
<dbReference type="RefSeq" id="WP_315947336.1">
    <property type="nucleotide sequence ID" value="NZ_JAWCUA010000010.1"/>
</dbReference>
<dbReference type="PANTHER" id="PTHR43213:SF5">
    <property type="entry name" value="BIFUNCTIONAL DTTP_UTP PYROPHOSPHATASE_METHYLTRANSFERASE PROTEIN-RELATED"/>
    <property type="match status" value="1"/>
</dbReference>
<dbReference type="EMBL" id="JAWCUA010000010">
    <property type="protein sequence ID" value="MDU0113722.1"/>
    <property type="molecule type" value="Genomic_DNA"/>
</dbReference>
<evidence type="ECO:0000313" key="6">
    <source>
        <dbReference type="Proteomes" id="UP001257914"/>
    </source>
</evidence>
<protein>
    <recommendedName>
        <fullName evidence="4">dTTP/UTP pyrophosphatase</fullName>
        <shortName evidence="4">dTTPase/UTPase</shortName>
        <ecNumber evidence="4">3.6.1.9</ecNumber>
    </recommendedName>
    <alternativeName>
        <fullName evidence="4">Nucleoside triphosphate pyrophosphatase</fullName>
    </alternativeName>
    <alternativeName>
        <fullName evidence="4">Nucleotide pyrophosphatase</fullName>
        <shortName evidence="4">Nucleotide PPase</shortName>
    </alternativeName>
</protein>
<feature type="site" description="Important for substrate specificity" evidence="4">
    <location>
        <position position="72"/>
    </location>
</feature>
<dbReference type="HAMAP" id="MF_00528">
    <property type="entry name" value="Maf"/>
    <property type="match status" value="1"/>
</dbReference>
<dbReference type="NCBIfam" id="TIGR00172">
    <property type="entry name" value="maf"/>
    <property type="match status" value="1"/>
</dbReference>
<sequence length="188" mass="20625">MNKHAVILASQSPRRKMLLAHLIDDFTVQAADIDESVLDNETPSEYVSRLSLEKAQHIFKNNPDAIVVGSDTSVVINDCILGKPADLQDCINILSLLSGKQHQVVTAFTVMNKVKMITKVVVTHVLFKTLTQDEIIKYWHTGEPQDKAGSYAIQGIGGKFVKTINGSVSSVVGLPLVEIEQALKEVME</sequence>
<dbReference type="PANTHER" id="PTHR43213">
    <property type="entry name" value="BIFUNCTIONAL DTTP/UTP PYROPHOSPHATASE/METHYLTRANSFERASE PROTEIN-RELATED"/>
    <property type="match status" value="1"/>
</dbReference>
<keyword evidence="6" id="KW-1185">Reference proteome</keyword>
<accession>A0ABU3R229</accession>
<organism evidence="5 6">
    <name type="scientific">Psychrosphaera aquimarina</name>
    <dbReference type="NCBI Taxonomy" id="2044854"/>
    <lineage>
        <taxon>Bacteria</taxon>
        <taxon>Pseudomonadati</taxon>
        <taxon>Pseudomonadota</taxon>
        <taxon>Gammaproteobacteria</taxon>
        <taxon>Alteromonadales</taxon>
        <taxon>Pseudoalteromonadaceae</taxon>
        <taxon>Psychrosphaera</taxon>
    </lineage>
</organism>
<evidence type="ECO:0000256" key="4">
    <source>
        <dbReference type="HAMAP-Rule" id="MF_00528"/>
    </source>
</evidence>
<comment type="subcellular location">
    <subcellularLocation>
        <location evidence="4">Cytoplasm</location>
    </subcellularLocation>
</comment>
<dbReference type="SUPFAM" id="SSF52972">
    <property type="entry name" value="ITPase-like"/>
    <property type="match status" value="1"/>
</dbReference>
<feature type="active site" description="Proton acceptor" evidence="4">
    <location>
        <position position="71"/>
    </location>
</feature>
<evidence type="ECO:0000256" key="1">
    <source>
        <dbReference type="ARBA" id="ARBA00001968"/>
    </source>
</evidence>
<reference evidence="5 6" key="1">
    <citation type="submission" date="2023-10" db="EMBL/GenBank/DDBJ databases">
        <title>Psychrosphaera aquimaarina strain SW33 isolated from seawater.</title>
        <authorList>
            <person name="Bayburt H."/>
            <person name="Kim J.M."/>
            <person name="Choi B.J."/>
            <person name="Jeon C.O."/>
        </authorList>
    </citation>
    <scope>NUCLEOTIDE SEQUENCE [LARGE SCALE GENOMIC DNA]</scope>
    <source>
        <strain evidence="5 6">KCTC 52743</strain>
    </source>
</reference>
<proteinExistence type="inferred from homology"/>
<dbReference type="Gene3D" id="3.90.950.10">
    <property type="match status" value="1"/>
</dbReference>
<dbReference type="InterPro" id="IPR029001">
    <property type="entry name" value="ITPase-like_fam"/>
</dbReference>